<dbReference type="InterPro" id="IPR024232">
    <property type="entry name" value="SpoIIIAH"/>
</dbReference>
<gene>
    <name evidence="3" type="ORF">H4Q31_03575</name>
</gene>
<reference evidence="3 4" key="1">
    <citation type="submission" date="2020-08" db="EMBL/GenBank/DDBJ databases">
        <title>Cohnella phylogeny.</title>
        <authorList>
            <person name="Dunlap C."/>
        </authorList>
    </citation>
    <scope>NUCLEOTIDE SEQUENCE [LARGE SCALE GENOMIC DNA]</scope>
    <source>
        <strain evidence="3 4">DSM 103658</strain>
    </source>
</reference>
<dbReference type="RefSeq" id="WP_185177693.1">
    <property type="nucleotide sequence ID" value="NZ_CBCSEP010000007.1"/>
</dbReference>
<proteinExistence type="predicted"/>
<name>A0A841T4A9_9BACL</name>
<dbReference type="AlphaFoldDB" id="A0A841T4A9"/>
<protein>
    <submittedName>
        <fullName evidence="3">SpoIIIAH-like family protein</fullName>
    </submittedName>
</protein>
<dbReference type="Proteomes" id="UP000574133">
    <property type="component" value="Unassembled WGS sequence"/>
</dbReference>
<feature type="transmembrane region" description="Helical" evidence="2">
    <location>
        <begin position="7"/>
        <end position="26"/>
    </location>
</feature>
<dbReference type="InterPro" id="IPR038503">
    <property type="entry name" value="SpoIIIAH_sf"/>
</dbReference>
<evidence type="ECO:0000256" key="2">
    <source>
        <dbReference type="SAM" id="Phobius"/>
    </source>
</evidence>
<keyword evidence="2" id="KW-0812">Transmembrane</keyword>
<keyword evidence="2" id="KW-0472">Membrane</keyword>
<sequence>MNNRRQTIWLVSMLSLMVILSAYYLFTEDAPSATKTADNAGYEVQDGITGNAGDVEVSEVESSTGDGTDQGAAANGEDGDSALSPGDEAVLEQYNSQTGRAYFDQIQLDRLNKISQEQERLNAIIGNTSKYSLEEAADARAELDHLEDTEERITSLETKLNGEYGNAVVEETNNNYKVVVQADKLDKQEAVTIVETAMKELNVGPGQVSVQYISNP</sequence>
<dbReference type="EMBL" id="JACJVN010000016">
    <property type="protein sequence ID" value="MBB6676403.1"/>
    <property type="molecule type" value="Genomic_DNA"/>
</dbReference>
<keyword evidence="2" id="KW-1133">Transmembrane helix</keyword>
<evidence type="ECO:0000313" key="4">
    <source>
        <dbReference type="Proteomes" id="UP000574133"/>
    </source>
</evidence>
<evidence type="ECO:0000256" key="1">
    <source>
        <dbReference type="SAM" id="MobiDB-lite"/>
    </source>
</evidence>
<evidence type="ECO:0000313" key="3">
    <source>
        <dbReference type="EMBL" id="MBB6676403.1"/>
    </source>
</evidence>
<dbReference type="Gene3D" id="1.10.287.4300">
    <property type="entry name" value="Stage III sporulation protein AH-like"/>
    <property type="match status" value="1"/>
</dbReference>
<feature type="region of interest" description="Disordered" evidence="1">
    <location>
        <begin position="59"/>
        <end position="85"/>
    </location>
</feature>
<dbReference type="Pfam" id="PF12685">
    <property type="entry name" value="SpoIIIAH"/>
    <property type="match status" value="1"/>
</dbReference>
<accession>A0A841T4A9</accession>
<organism evidence="3 4">
    <name type="scientific">Cohnella lubricantis</name>
    <dbReference type="NCBI Taxonomy" id="2163172"/>
    <lineage>
        <taxon>Bacteria</taxon>
        <taxon>Bacillati</taxon>
        <taxon>Bacillota</taxon>
        <taxon>Bacilli</taxon>
        <taxon>Bacillales</taxon>
        <taxon>Paenibacillaceae</taxon>
        <taxon>Cohnella</taxon>
    </lineage>
</organism>
<keyword evidence="4" id="KW-1185">Reference proteome</keyword>
<comment type="caution">
    <text evidence="3">The sequence shown here is derived from an EMBL/GenBank/DDBJ whole genome shotgun (WGS) entry which is preliminary data.</text>
</comment>